<dbReference type="OrthoDB" id="4502478at2759"/>
<proteinExistence type="predicted"/>
<gene>
    <name evidence="2" type="ORF">BTJ68_07169</name>
</gene>
<name>A0A1Z5TAE6_HORWE</name>
<accession>A0A1Z5TAE6</accession>
<dbReference type="Proteomes" id="UP000194280">
    <property type="component" value="Unassembled WGS sequence"/>
</dbReference>
<dbReference type="VEuPathDB" id="FungiDB:BTJ68_07169"/>
<evidence type="ECO:0000313" key="2">
    <source>
        <dbReference type="EMBL" id="OTA32997.1"/>
    </source>
</evidence>
<dbReference type="InParanoid" id="A0A1Z5TAE6"/>
<organism evidence="2 3">
    <name type="scientific">Hortaea werneckii EXF-2000</name>
    <dbReference type="NCBI Taxonomy" id="1157616"/>
    <lineage>
        <taxon>Eukaryota</taxon>
        <taxon>Fungi</taxon>
        <taxon>Dikarya</taxon>
        <taxon>Ascomycota</taxon>
        <taxon>Pezizomycotina</taxon>
        <taxon>Dothideomycetes</taxon>
        <taxon>Dothideomycetidae</taxon>
        <taxon>Mycosphaerellales</taxon>
        <taxon>Teratosphaeriaceae</taxon>
        <taxon>Hortaea</taxon>
    </lineage>
</organism>
<keyword evidence="3" id="KW-1185">Reference proteome</keyword>
<dbReference type="EMBL" id="MUNK01000083">
    <property type="protein sequence ID" value="OTA32997.1"/>
    <property type="molecule type" value="Genomic_DNA"/>
</dbReference>
<reference evidence="2 3" key="1">
    <citation type="submission" date="2017-01" db="EMBL/GenBank/DDBJ databases">
        <title>The recent genome duplication of the halophilic yeast Hortaea werneckii: insights from long-read sequencing.</title>
        <authorList>
            <person name="Sinha S."/>
            <person name="Flibotte S."/>
            <person name="Neira M."/>
            <person name="Lenassi M."/>
            <person name="Gostincar C."/>
            <person name="Stajich J.E."/>
            <person name="Nislow C.E."/>
        </authorList>
    </citation>
    <scope>NUCLEOTIDE SEQUENCE [LARGE SCALE GENOMIC DNA]</scope>
    <source>
        <strain evidence="2 3">EXF-2000</strain>
    </source>
</reference>
<protein>
    <submittedName>
        <fullName evidence="2">Uncharacterized protein</fullName>
    </submittedName>
</protein>
<evidence type="ECO:0000313" key="3">
    <source>
        <dbReference type="Proteomes" id="UP000194280"/>
    </source>
</evidence>
<sequence length="197" mass="22891">MAPPCAALAQSESKARFFERLGLRDDDQNHRSIYTMMKVRNCATSNDLSAKLGVQEEAVEGRRRLTEDKEALLPELRNTGLEPPYSHAHVTETAIHREILRIYQRARPETRQVYDLGRDLERVEEENWVIRWMLWHVFRYRDNRNRNRKGLGSNANSPDHDDYGDDDSSPAPSATRNTPNATSTRGPSRYWDPVRDR</sequence>
<dbReference type="AlphaFoldDB" id="A0A1Z5TAE6"/>
<evidence type="ECO:0000256" key="1">
    <source>
        <dbReference type="SAM" id="MobiDB-lite"/>
    </source>
</evidence>
<comment type="caution">
    <text evidence="2">The sequence shown here is derived from an EMBL/GenBank/DDBJ whole genome shotgun (WGS) entry which is preliminary data.</text>
</comment>
<feature type="region of interest" description="Disordered" evidence="1">
    <location>
        <begin position="146"/>
        <end position="197"/>
    </location>
</feature>
<feature type="compositionally biased region" description="Polar residues" evidence="1">
    <location>
        <begin position="174"/>
        <end position="186"/>
    </location>
</feature>